<name>I0ID02_PHYMF</name>
<evidence type="ECO:0000313" key="3">
    <source>
        <dbReference type="Proteomes" id="UP000007881"/>
    </source>
</evidence>
<dbReference type="KEGG" id="phm:PSMK_09810"/>
<protein>
    <submittedName>
        <fullName evidence="2">Uncharacterized protein</fullName>
    </submittedName>
</protein>
<evidence type="ECO:0000313" key="2">
    <source>
        <dbReference type="EMBL" id="BAM03140.1"/>
    </source>
</evidence>
<proteinExistence type="predicted"/>
<dbReference type="AlphaFoldDB" id="I0ID02"/>
<dbReference type="Proteomes" id="UP000007881">
    <property type="component" value="Chromosome"/>
</dbReference>
<dbReference type="HOGENOM" id="CLU_3347056_0_0_0"/>
<evidence type="ECO:0000256" key="1">
    <source>
        <dbReference type="SAM" id="MobiDB-lite"/>
    </source>
</evidence>
<accession>I0ID02</accession>
<organism evidence="2 3">
    <name type="scientific">Phycisphaera mikurensis (strain NBRC 102666 / KCTC 22515 / FYK2301M01)</name>
    <dbReference type="NCBI Taxonomy" id="1142394"/>
    <lineage>
        <taxon>Bacteria</taxon>
        <taxon>Pseudomonadati</taxon>
        <taxon>Planctomycetota</taxon>
        <taxon>Phycisphaerae</taxon>
        <taxon>Phycisphaerales</taxon>
        <taxon>Phycisphaeraceae</taxon>
        <taxon>Phycisphaera</taxon>
    </lineage>
</organism>
<sequence>MPETRETRGHRGRPRETGPGPPLTLSFRRPAPGAVPP</sequence>
<reference evidence="2 3" key="1">
    <citation type="submission" date="2012-02" db="EMBL/GenBank/DDBJ databases">
        <title>Complete genome sequence of Phycisphaera mikurensis NBRC 102666.</title>
        <authorList>
            <person name="Ankai A."/>
            <person name="Hosoyama A."/>
            <person name="Terui Y."/>
            <person name="Sekine M."/>
            <person name="Fukai R."/>
            <person name="Kato Y."/>
            <person name="Nakamura S."/>
            <person name="Yamada-Narita S."/>
            <person name="Kawakoshi A."/>
            <person name="Fukunaga Y."/>
            <person name="Yamazaki S."/>
            <person name="Fujita N."/>
        </authorList>
    </citation>
    <scope>NUCLEOTIDE SEQUENCE [LARGE SCALE GENOMIC DNA]</scope>
    <source>
        <strain evidence="3">NBRC 102666 / KCTC 22515 / FYK2301M01</strain>
    </source>
</reference>
<gene>
    <name evidence="2" type="ordered locus">PSMK_09810</name>
</gene>
<dbReference type="EMBL" id="AP012338">
    <property type="protein sequence ID" value="BAM03140.1"/>
    <property type="molecule type" value="Genomic_DNA"/>
</dbReference>
<keyword evidence="3" id="KW-1185">Reference proteome</keyword>
<feature type="region of interest" description="Disordered" evidence="1">
    <location>
        <begin position="1"/>
        <end position="37"/>
    </location>
</feature>